<keyword evidence="8" id="KW-0807">Transducer</keyword>
<evidence type="ECO:0000256" key="3">
    <source>
        <dbReference type="ARBA" id="ARBA00022692"/>
    </source>
</evidence>
<comment type="subcellular location">
    <subcellularLocation>
        <location evidence="1">Cell membrane</location>
        <topology evidence="1">Multi-pass membrane protein</topology>
    </subcellularLocation>
</comment>
<keyword evidence="6 10" id="KW-0472">Membrane</keyword>
<proteinExistence type="predicted"/>
<dbReference type="InterPro" id="IPR026234">
    <property type="entry name" value="MRGPCRFAMILY"/>
</dbReference>
<evidence type="ECO:0000256" key="1">
    <source>
        <dbReference type="ARBA" id="ARBA00004651"/>
    </source>
</evidence>
<evidence type="ECO:0000256" key="5">
    <source>
        <dbReference type="ARBA" id="ARBA00023040"/>
    </source>
</evidence>
<dbReference type="PANTHER" id="PTHR11334">
    <property type="entry name" value="MAS-RELATED G-PROTEIN COUPLED RECEPTOR"/>
    <property type="match status" value="1"/>
</dbReference>
<protein>
    <submittedName>
        <fullName evidence="12">Mas-related G-protein coupled receptor member X2-like</fullName>
    </submittedName>
</protein>
<reference evidence="12" key="1">
    <citation type="submission" date="2025-08" db="UniProtKB">
        <authorList>
            <consortium name="RefSeq"/>
        </authorList>
    </citation>
    <scope>IDENTIFICATION</scope>
</reference>
<dbReference type="SUPFAM" id="SSF81321">
    <property type="entry name" value="Family A G protein-coupled receptor-like"/>
    <property type="match status" value="1"/>
</dbReference>
<evidence type="ECO:0000256" key="10">
    <source>
        <dbReference type="SAM" id="Phobius"/>
    </source>
</evidence>
<name>A0ABM3WAA4_ERIEU</name>
<keyword evidence="7" id="KW-0675">Receptor</keyword>
<evidence type="ECO:0000256" key="2">
    <source>
        <dbReference type="ARBA" id="ARBA00022475"/>
    </source>
</evidence>
<evidence type="ECO:0000256" key="4">
    <source>
        <dbReference type="ARBA" id="ARBA00022989"/>
    </source>
</evidence>
<organism evidence="11 12">
    <name type="scientific">Erinaceus europaeus</name>
    <name type="common">Western European hedgehog</name>
    <dbReference type="NCBI Taxonomy" id="9365"/>
    <lineage>
        <taxon>Eukaryota</taxon>
        <taxon>Metazoa</taxon>
        <taxon>Chordata</taxon>
        <taxon>Craniata</taxon>
        <taxon>Vertebrata</taxon>
        <taxon>Euteleostomi</taxon>
        <taxon>Mammalia</taxon>
        <taxon>Eutheria</taxon>
        <taxon>Laurasiatheria</taxon>
        <taxon>Eulipotyphla</taxon>
        <taxon>Erinaceidae</taxon>
        <taxon>Erinaceinae</taxon>
        <taxon>Erinaceus</taxon>
    </lineage>
</organism>
<keyword evidence="5" id="KW-0297">G-protein coupled receptor</keyword>
<sequence length="124" mass="14027">MDSTVSAWGIMLTPLNEDDDELPGNLQLVYLILNFVSFFISLAGLAVNTVVLWLLGFRMQRNAISVYILNLAGSLRQRRRRQQRLQQTLKLVLKRALEDVPGMGQSEDHHSPESLDMSRSSQVS</sequence>
<keyword evidence="2" id="KW-1003">Cell membrane</keyword>
<keyword evidence="4 10" id="KW-1133">Transmembrane helix</keyword>
<evidence type="ECO:0000256" key="7">
    <source>
        <dbReference type="ARBA" id="ARBA00023170"/>
    </source>
</evidence>
<dbReference type="GeneID" id="103107156"/>
<feature type="transmembrane region" description="Helical" evidence="10">
    <location>
        <begin position="28"/>
        <end position="55"/>
    </location>
</feature>
<feature type="region of interest" description="Disordered" evidence="9">
    <location>
        <begin position="100"/>
        <end position="124"/>
    </location>
</feature>
<evidence type="ECO:0000256" key="8">
    <source>
        <dbReference type="ARBA" id="ARBA00023224"/>
    </source>
</evidence>
<gene>
    <name evidence="12" type="primary">LOC103107156</name>
</gene>
<evidence type="ECO:0000256" key="9">
    <source>
        <dbReference type="SAM" id="MobiDB-lite"/>
    </source>
</evidence>
<dbReference type="RefSeq" id="XP_060033503.1">
    <property type="nucleotide sequence ID" value="XM_060177520.1"/>
</dbReference>
<evidence type="ECO:0000313" key="11">
    <source>
        <dbReference type="Proteomes" id="UP001652624"/>
    </source>
</evidence>
<dbReference type="PANTHER" id="PTHR11334:SF29">
    <property type="entry name" value="MAS-RELATED G-PROTEIN COUPLED RECEPTOR MEMBER X2"/>
    <property type="match status" value="1"/>
</dbReference>
<keyword evidence="11" id="KW-1185">Reference proteome</keyword>
<accession>A0ABM3WAA4</accession>
<dbReference type="Proteomes" id="UP001652624">
    <property type="component" value="Chromosome 17"/>
</dbReference>
<evidence type="ECO:0000256" key="6">
    <source>
        <dbReference type="ARBA" id="ARBA00023136"/>
    </source>
</evidence>
<evidence type="ECO:0000313" key="12">
    <source>
        <dbReference type="RefSeq" id="XP_060033503.1"/>
    </source>
</evidence>
<keyword evidence="3 10" id="KW-0812">Transmembrane</keyword>